<keyword evidence="13" id="KW-1185">Reference proteome</keyword>
<comment type="similarity">
    <text evidence="5">In the N-terminal section; belongs to the long-chain O-acyltransferase family.</text>
</comment>
<dbReference type="InterPro" id="IPR045034">
    <property type="entry name" value="O-acyltransferase_WSD1-like"/>
</dbReference>
<evidence type="ECO:0000256" key="6">
    <source>
        <dbReference type="ARBA" id="ARBA00047604"/>
    </source>
</evidence>
<keyword evidence="9" id="KW-1133">Transmembrane helix</keyword>
<dbReference type="GO" id="GO:0005886">
    <property type="term" value="C:plasma membrane"/>
    <property type="evidence" value="ECO:0007669"/>
    <property type="project" value="TreeGrafter"/>
</dbReference>
<organism evidence="12 13">
    <name type="scientific">Hypsibius exemplaris</name>
    <name type="common">Freshwater tardigrade</name>
    <dbReference type="NCBI Taxonomy" id="2072580"/>
    <lineage>
        <taxon>Eukaryota</taxon>
        <taxon>Metazoa</taxon>
        <taxon>Ecdysozoa</taxon>
        <taxon>Tardigrada</taxon>
        <taxon>Eutardigrada</taxon>
        <taxon>Parachela</taxon>
        <taxon>Hypsibioidea</taxon>
        <taxon>Hypsibiidae</taxon>
        <taxon>Hypsibius</taxon>
    </lineage>
</organism>
<dbReference type="Pfam" id="PF03007">
    <property type="entry name" value="WS_DGAT_cat"/>
    <property type="match status" value="1"/>
</dbReference>
<feature type="transmembrane region" description="Helical" evidence="9">
    <location>
        <begin position="152"/>
        <end position="181"/>
    </location>
</feature>
<feature type="compositionally biased region" description="Low complexity" evidence="8">
    <location>
        <begin position="61"/>
        <end position="70"/>
    </location>
</feature>
<comment type="pathway">
    <text evidence="2">Lipid metabolism.</text>
</comment>
<proteinExistence type="inferred from homology"/>
<dbReference type="InterPro" id="IPR004255">
    <property type="entry name" value="O-acyltransferase_WSD1_N"/>
</dbReference>
<keyword evidence="3" id="KW-0808">Transferase</keyword>
<evidence type="ECO:0000259" key="11">
    <source>
        <dbReference type="Pfam" id="PF06974"/>
    </source>
</evidence>
<keyword evidence="9" id="KW-0812">Transmembrane</keyword>
<name>A0A1W0X4F6_HYPEX</name>
<dbReference type="InterPro" id="IPR009721">
    <property type="entry name" value="O-acyltransferase_WSD1_C"/>
</dbReference>
<dbReference type="UniPathway" id="UPA00282"/>
<reference evidence="13" key="1">
    <citation type="submission" date="2017-01" db="EMBL/GenBank/DDBJ databases">
        <title>Comparative genomics of anhydrobiosis in the tardigrade Hypsibius dujardini.</title>
        <authorList>
            <person name="Yoshida Y."/>
            <person name="Koutsovoulos G."/>
            <person name="Laetsch D."/>
            <person name="Stevens L."/>
            <person name="Kumar S."/>
            <person name="Horikawa D."/>
            <person name="Ishino K."/>
            <person name="Komine S."/>
            <person name="Tomita M."/>
            <person name="Blaxter M."/>
            <person name="Arakawa K."/>
        </authorList>
    </citation>
    <scope>NUCLEOTIDE SEQUENCE [LARGE SCALE GENOMIC DNA]</scope>
    <source>
        <strain evidence="13">Z151</strain>
    </source>
</reference>
<sequence>MWMFVAGLYLYERQQSVEIVTTAKPARLNICGGVRHTTSPSEREREKGETAALSTFPERTSSPSSSSSRANPANRMLLFLAKLAAALPGSFTDLVVTWSKRSGGAASCLPAPDIANINPSMPGKTAARPPPKLKRIVHPSQRSILRLVWKELLSLIAAFIFLVPTWTIVIVFLPVAIIAGWCLDRFMRTCLRESYPGFRRLNPWDAVWLTQTNSDLAPVSMVLITLEGGLTFQEIKSLVLDRMILAKDDNESMMYPRFMQKVVEVAGCYAWVYDGDFDPSHHIVVLPSEISSVEVLRTHMAELAVTPIPTNKPLWMLHVRTNFGANGDTVLVYRFHQSMSDGISLVKILCRSVTDKTQEVYHIKSRFGGIQFFLNSIRSVLMASVFLVTRILFHIKADWSQPDNPFFMPRPAPSANNLGEQQQQLRNATDKMRPLRAQHVKEILWSDAIPLRVLDRISMVTRNSLHNIILTCLSGAVRSCMVAAETNGGSAGGSRNSWAPAAAAHACVPVDLRRPLSSITSAIEMGNQFVLLNVKIPTDTIGSVPRLWKIRQQEDKLKSTSDTTSMYWIVQVLGHLLPVCLIRRLLTRSVISGCVVSNVPGPDAQLCLSGKSIKSIAFWPPNLVAQNSLSVSFFTYAEKLQIGIAVDPDFCDANTFAAQFAFEVKELSGLLSNRRAPGEVKRRHSENREPLPVLRTRIIEVQRALQDAQMAIAAAPAQKDANTWNDEALRVDLLREELMAMLSAARRRKSVVEGVSFDFEEEEDIANEVRSGSSARRRASSISSSESVRVFAASPSRTSGQDRDSFSMARSITNSNIQNDAPSGPTGSTATKGKIQNATVIYITHDSDSGDSTQQV</sequence>
<evidence type="ECO:0000256" key="9">
    <source>
        <dbReference type="SAM" id="Phobius"/>
    </source>
</evidence>
<dbReference type="GO" id="GO:0047196">
    <property type="term" value="F:long-chain-alcohol O-fatty-acyltransferase activity"/>
    <property type="evidence" value="ECO:0007669"/>
    <property type="project" value="UniProtKB-EC"/>
</dbReference>
<feature type="compositionally biased region" description="Low complexity" evidence="8">
    <location>
        <begin position="770"/>
        <end position="792"/>
    </location>
</feature>
<dbReference type="Pfam" id="PF06974">
    <property type="entry name" value="WS_DGAT_C"/>
    <property type="match status" value="1"/>
</dbReference>
<evidence type="ECO:0000256" key="4">
    <source>
        <dbReference type="ARBA" id="ARBA00023315"/>
    </source>
</evidence>
<keyword evidence="4" id="KW-0012">Acyltransferase</keyword>
<evidence type="ECO:0000256" key="1">
    <source>
        <dbReference type="ARBA" id="ARBA00004771"/>
    </source>
</evidence>
<comment type="caution">
    <text evidence="12">The sequence shown here is derived from an EMBL/GenBank/DDBJ whole genome shotgun (WGS) entry which is preliminary data.</text>
</comment>
<evidence type="ECO:0000256" key="5">
    <source>
        <dbReference type="ARBA" id="ARBA00024360"/>
    </source>
</evidence>
<feature type="region of interest" description="Disordered" evidence="8">
    <location>
        <begin position="33"/>
        <end position="70"/>
    </location>
</feature>
<evidence type="ECO:0000313" key="12">
    <source>
        <dbReference type="EMBL" id="OQV22437.1"/>
    </source>
</evidence>
<comment type="catalytic activity">
    <reaction evidence="6">
        <text>a long chain fatty alcohol + a fatty acyl-CoA = a long-chain alcohol wax ester + CoA</text>
        <dbReference type="Rhea" id="RHEA:38443"/>
        <dbReference type="ChEBI" id="CHEBI:17135"/>
        <dbReference type="ChEBI" id="CHEBI:57287"/>
        <dbReference type="ChEBI" id="CHEBI:77636"/>
        <dbReference type="ChEBI" id="CHEBI:235323"/>
        <dbReference type="EC" id="2.3.1.75"/>
    </reaction>
</comment>
<evidence type="ECO:0000256" key="8">
    <source>
        <dbReference type="SAM" id="MobiDB-lite"/>
    </source>
</evidence>
<dbReference type="Proteomes" id="UP000192578">
    <property type="component" value="Unassembled WGS sequence"/>
</dbReference>
<dbReference type="OrthoDB" id="10058062at2759"/>
<evidence type="ECO:0000313" key="13">
    <source>
        <dbReference type="Proteomes" id="UP000192578"/>
    </source>
</evidence>
<evidence type="ECO:0000259" key="10">
    <source>
        <dbReference type="Pfam" id="PF03007"/>
    </source>
</evidence>
<dbReference type="AlphaFoldDB" id="A0A1W0X4F6"/>
<keyword evidence="9" id="KW-0472">Membrane</keyword>
<dbReference type="GO" id="GO:0019432">
    <property type="term" value="P:triglyceride biosynthetic process"/>
    <property type="evidence" value="ECO:0007669"/>
    <property type="project" value="UniProtKB-UniPathway"/>
</dbReference>
<comment type="pathway">
    <text evidence="1">Glycerolipid metabolism; triacylglycerol biosynthesis.</text>
</comment>
<dbReference type="PANTHER" id="PTHR31650">
    <property type="entry name" value="O-ACYLTRANSFERASE (WSD1-LIKE) FAMILY PROTEIN"/>
    <property type="match status" value="1"/>
</dbReference>
<feature type="domain" description="O-acyltransferase WSD1 C-terminal" evidence="11">
    <location>
        <begin position="525"/>
        <end position="667"/>
    </location>
</feature>
<protein>
    <submittedName>
        <fullName evidence="12">Uncharacterized protein</fullName>
    </submittedName>
</protein>
<evidence type="ECO:0000256" key="3">
    <source>
        <dbReference type="ARBA" id="ARBA00022679"/>
    </source>
</evidence>
<comment type="catalytic activity">
    <reaction evidence="7">
        <text>an acyl-CoA + a 1,2-diacyl-sn-glycerol = a triacyl-sn-glycerol + CoA</text>
        <dbReference type="Rhea" id="RHEA:10868"/>
        <dbReference type="ChEBI" id="CHEBI:17815"/>
        <dbReference type="ChEBI" id="CHEBI:57287"/>
        <dbReference type="ChEBI" id="CHEBI:58342"/>
        <dbReference type="ChEBI" id="CHEBI:64615"/>
        <dbReference type="EC" id="2.3.1.20"/>
    </reaction>
</comment>
<dbReference type="EMBL" id="MTYJ01000017">
    <property type="protein sequence ID" value="OQV22437.1"/>
    <property type="molecule type" value="Genomic_DNA"/>
</dbReference>
<feature type="region of interest" description="Disordered" evidence="8">
    <location>
        <begin position="770"/>
        <end position="834"/>
    </location>
</feature>
<dbReference type="PANTHER" id="PTHR31650:SF1">
    <property type="entry name" value="WAX ESTER SYNTHASE_DIACYLGLYCEROL ACYLTRANSFERASE 4-RELATED"/>
    <property type="match status" value="1"/>
</dbReference>
<feature type="domain" description="O-acyltransferase WSD1-like N-terminal" evidence="10">
    <location>
        <begin position="256"/>
        <end position="359"/>
    </location>
</feature>
<accession>A0A1W0X4F6</accession>
<evidence type="ECO:0000256" key="2">
    <source>
        <dbReference type="ARBA" id="ARBA00005189"/>
    </source>
</evidence>
<dbReference type="GO" id="GO:0004144">
    <property type="term" value="F:diacylglycerol O-acyltransferase activity"/>
    <property type="evidence" value="ECO:0007669"/>
    <property type="project" value="UniProtKB-EC"/>
</dbReference>
<gene>
    <name evidence="12" type="ORF">BV898_03608</name>
</gene>
<feature type="compositionally biased region" description="Polar residues" evidence="8">
    <location>
        <begin position="808"/>
        <end position="834"/>
    </location>
</feature>
<evidence type="ECO:0000256" key="7">
    <source>
        <dbReference type="ARBA" id="ARBA00048109"/>
    </source>
</evidence>